<feature type="transmembrane region" description="Helical" evidence="1">
    <location>
        <begin position="7"/>
        <end position="30"/>
    </location>
</feature>
<dbReference type="Proteomes" id="UP000009149">
    <property type="component" value="Chromosome"/>
</dbReference>
<gene>
    <name evidence="2" type="ordered locus">Minf_1948</name>
</gene>
<reference evidence="2 3" key="1">
    <citation type="journal article" date="2008" name="Biol. Direct">
        <title>Complete genome sequence of the extremely acidophilic methanotroph isolate V4, Methylacidiphilum infernorum, a representative of the bacterial phylum Verrucomicrobia.</title>
        <authorList>
            <person name="Hou S."/>
            <person name="Makarova K.S."/>
            <person name="Saw J.H."/>
            <person name="Senin P."/>
            <person name="Ly B.V."/>
            <person name="Zhou Z."/>
            <person name="Ren Y."/>
            <person name="Wang J."/>
            <person name="Galperin M.Y."/>
            <person name="Omelchenko M.V."/>
            <person name="Wolf Y.I."/>
            <person name="Yutin N."/>
            <person name="Koonin E.V."/>
            <person name="Stott M.B."/>
            <person name="Mountain B.W."/>
            <person name="Crowe M.A."/>
            <person name="Smirnova A.V."/>
            <person name="Dunfield P.F."/>
            <person name="Feng L."/>
            <person name="Wang L."/>
            <person name="Alam M."/>
        </authorList>
    </citation>
    <scope>NUCLEOTIDE SEQUENCE [LARGE SCALE GENOMIC DNA]</scope>
    <source>
        <strain evidence="3">Isolate V4</strain>
    </source>
</reference>
<keyword evidence="1" id="KW-1133">Transmembrane helix</keyword>
<name>B3DYF4_METI4</name>
<evidence type="ECO:0000313" key="3">
    <source>
        <dbReference type="Proteomes" id="UP000009149"/>
    </source>
</evidence>
<evidence type="ECO:0000313" key="2">
    <source>
        <dbReference type="EMBL" id="ACD84002.1"/>
    </source>
</evidence>
<evidence type="ECO:0000256" key="1">
    <source>
        <dbReference type="SAM" id="Phobius"/>
    </source>
</evidence>
<protein>
    <submittedName>
        <fullName evidence="2">Uncharacterized protein</fullName>
    </submittedName>
</protein>
<proteinExistence type="predicted"/>
<dbReference type="AlphaFoldDB" id="B3DYF4"/>
<dbReference type="STRING" id="481448.Minf_1948"/>
<dbReference type="RefSeq" id="WP_012464284.1">
    <property type="nucleotide sequence ID" value="NC_010794.1"/>
</dbReference>
<keyword evidence="1" id="KW-0472">Membrane</keyword>
<dbReference type="OrthoDB" id="197084at2"/>
<dbReference type="HOGENOM" id="CLU_2789141_0_0_0"/>
<keyword evidence="1" id="KW-0812">Transmembrane</keyword>
<accession>B3DYF4</accession>
<dbReference type="EMBL" id="CP000975">
    <property type="protein sequence ID" value="ACD84002.1"/>
    <property type="molecule type" value="Genomic_DNA"/>
</dbReference>
<feature type="transmembrane region" description="Helical" evidence="1">
    <location>
        <begin position="36"/>
        <end position="60"/>
    </location>
</feature>
<sequence>MSLRQFHLVFITLATLLFLTFGAWALYSYVGSHEVLYLWLGGGSFLFGILAVVYGIWFIFKMKKLKIS</sequence>
<organism evidence="2 3">
    <name type="scientific">Methylacidiphilum infernorum (isolate V4)</name>
    <name type="common">Methylokorus infernorum (strain V4)</name>
    <dbReference type="NCBI Taxonomy" id="481448"/>
    <lineage>
        <taxon>Bacteria</taxon>
        <taxon>Pseudomonadati</taxon>
        <taxon>Verrucomicrobiota</taxon>
        <taxon>Methylacidiphilae</taxon>
        <taxon>Methylacidiphilales</taxon>
        <taxon>Methylacidiphilaceae</taxon>
        <taxon>Methylacidiphilum (ex Ratnadevi et al. 2023)</taxon>
    </lineage>
</organism>
<dbReference type="KEGG" id="min:Minf_1948"/>